<keyword evidence="2" id="KW-1185">Reference proteome</keyword>
<name>A0ACC2ME17_PERAE</name>
<comment type="caution">
    <text evidence="1">The sequence shown here is derived from an EMBL/GenBank/DDBJ whole genome shotgun (WGS) entry which is preliminary data.</text>
</comment>
<evidence type="ECO:0000313" key="2">
    <source>
        <dbReference type="Proteomes" id="UP001234297"/>
    </source>
</evidence>
<reference evidence="1 2" key="1">
    <citation type="journal article" date="2022" name="Hortic Res">
        <title>A haplotype resolved chromosomal level avocado genome allows analysis of novel avocado genes.</title>
        <authorList>
            <person name="Nath O."/>
            <person name="Fletcher S.J."/>
            <person name="Hayward A."/>
            <person name="Shaw L.M."/>
            <person name="Masouleh A.K."/>
            <person name="Furtado A."/>
            <person name="Henry R.J."/>
            <person name="Mitter N."/>
        </authorList>
    </citation>
    <scope>NUCLEOTIDE SEQUENCE [LARGE SCALE GENOMIC DNA]</scope>
    <source>
        <strain evidence="2">cv. Hass</strain>
    </source>
</reference>
<dbReference type="Proteomes" id="UP001234297">
    <property type="component" value="Chromosome 2"/>
</dbReference>
<proteinExistence type="predicted"/>
<sequence length="83" mass="8981">MGRGEGGRWKSLGEEESAVVAELFPGDPEKLGHWPEGLSELRPVLLLDGNRSEFDLDGDWSISGDWRLAGEKEKGVGLSEGGE</sequence>
<gene>
    <name evidence="1" type="ORF">MRB53_005411</name>
</gene>
<evidence type="ECO:0000313" key="1">
    <source>
        <dbReference type="EMBL" id="KAJ8643663.1"/>
    </source>
</evidence>
<dbReference type="EMBL" id="CM056810">
    <property type="protein sequence ID" value="KAJ8643663.1"/>
    <property type="molecule type" value="Genomic_DNA"/>
</dbReference>
<accession>A0ACC2ME17</accession>
<organism evidence="1 2">
    <name type="scientific">Persea americana</name>
    <name type="common">Avocado</name>
    <dbReference type="NCBI Taxonomy" id="3435"/>
    <lineage>
        <taxon>Eukaryota</taxon>
        <taxon>Viridiplantae</taxon>
        <taxon>Streptophyta</taxon>
        <taxon>Embryophyta</taxon>
        <taxon>Tracheophyta</taxon>
        <taxon>Spermatophyta</taxon>
        <taxon>Magnoliopsida</taxon>
        <taxon>Magnoliidae</taxon>
        <taxon>Laurales</taxon>
        <taxon>Lauraceae</taxon>
        <taxon>Persea</taxon>
    </lineage>
</organism>
<protein>
    <submittedName>
        <fullName evidence="1">Uncharacterized protein</fullName>
    </submittedName>
</protein>